<dbReference type="InterPro" id="IPR017850">
    <property type="entry name" value="Alkaline_phosphatase_core_sf"/>
</dbReference>
<dbReference type="Gene3D" id="3.40.720.10">
    <property type="entry name" value="Alkaline Phosphatase, subunit A"/>
    <property type="match status" value="1"/>
</dbReference>
<sequence>MYSFIDNDVKIVISNKEEYKNYTLNNINICKLPKLDPWDNSIKKFIYKIKDFKCKNIQGELTYMNKGKIFINQSELSNMGLEIDQLTFEYRCFSRGEDDFSLNYNNWNYFKNRTLINCEFIEVRALKSYLKFNVYSNHHFQIINNQKKRVINSRKASVFIIVLDSLSHSNFIRKLPKTLSVLINDYKSIIFNGMTKVGDNSFPNAVAFLSGKRTMTPGYEDEININIKKEFFDSLPLIWNDFSSENYTTLYAEDYTDYNLFTYLSKGFKNQPTTHYFRPFWLSIYKSWLIHRSTYLCYGNNKMHNIQLGYLEKFIQFYNDITPLFALTWFTEIGHDYINQVEIADEDLEGFLKRNIKKLENSFLFILGDHGHRFDDIRRTPIGRMEERLPFFSMSIPKNIRQQRKDIIDVVKKNSNILTSFWDFYVTLKDIKNMGNNDSFEYNQSSINGVYSKRGESLLRPINDKRNCKDANIPEEFCPCQQEVSLPVNDERSNILSKTFINYLNFILYNSTNVCEKLEIKKIHNIEMLLPFTEEKESFFSKLFNIFEKNKEIKSTKKVYRITMQTIPGNGIFEGMFLSDLSTSHTIYGDINRINKYGNHSYCINNQMLRKFCFCKNF</sequence>
<dbReference type="STRING" id="75913.A0A0K0FY67"/>
<reference evidence="2" key="2">
    <citation type="submission" date="2015-08" db="UniProtKB">
        <authorList>
            <consortium name="WormBaseParasite"/>
        </authorList>
    </citation>
    <scope>IDENTIFICATION</scope>
</reference>
<dbReference type="AlphaFoldDB" id="A0A0K0FY67"/>
<proteinExistence type="predicted"/>
<dbReference type="WBParaSite" id="SVE_1739300.1">
    <property type="protein sequence ID" value="SVE_1739300.1"/>
    <property type="gene ID" value="SVE_1739300"/>
</dbReference>
<dbReference type="CDD" id="cd16021">
    <property type="entry name" value="ALP_like"/>
    <property type="match status" value="1"/>
</dbReference>
<evidence type="ECO:0000313" key="2">
    <source>
        <dbReference type="WBParaSite" id="SVE_1739300.1"/>
    </source>
</evidence>
<dbReference type="FunFam" id="3.40.720.10:FF:000017">
    <property type="entry name" value="Predicted protein"/>
    <property type="match status" value="1"/>
</dbReference>
<name>A0A0K0FY67_STRVS</name>
<dbReference type="SUPFAM" id="SSF53649">
    <property type="entry name" value="Alkaline phosphatase-like"/>
    <property type="match status" value="1"/>
</dbReference>
<dbReference type="GO" id="GO:0005615">
    <property type="term" value="C:extracellular space"/>
    <property type="evidence" value="ECO:0007669"/>
    <property type="project" value="TreeGrafter"/>
</dbReference>
<organism evidence="1 2">
    <name type="scientific">Strongyloides venezuelensis</name>
    <name type="common">Threadworm</name>
    <dbReference type="NCBI Taxonomy" id="75913"/>
    <lineage>
        <taxon>Eukaryota</taxon>
        <taxon>Metazoa</taxon>
        <taxon>Ecdysozoa</taxon>
        <taxon>Nematoda</taxon>
        <taxon>Chromadorea</taxon>
        <taxon>Rhabditida</taxon>
        <taxon>Tylenchina</taxon>
        <taxon>Panagrolaimomorpha</taxon>
        <taxon>Strongyloidoidea</taxon>
        <taxon>Strongyloididae</taxon>
        <taxon>Strongyloides</taxon>
    </lineage>
</organism>
<evidence type="ECO:0000313" key="1">
    <source>
        <dbReference type="Proteomes" id="UP000035680"/>
    </source>
</evidence>
<accession>A0A0K0FY67</accession>
<dbReference type="Proteomes" id="UP000035680">
    <property type="component" value="Unassembled WGS sequence"/>
</dbReference>
<reference evidence="1" key="1">
    <citation type="submission" date="2014-07" db="EMBL/GenBank/DDBJ databases">
        <authorList>
            <person name="Martin A.A"/>
            <person name="De Silva N."/>
        </authorList>
    </citation>
    <scope>NUCLEOTIDE SEQUENCE</scope>
</reference>
<dbReference type="Pfam" id="PF02995">
    <property type="entry name" value="DUF229"/>
    <property type="match status" value="1"/>
</dbReference>
<keyword evidence="1" id="KW-1185">Reference proteome</keyword>
<dbReference type="InterPro" id="IPR004245">
    <property type="entry name" value="DUF229"/>
</dbReference>
<dbReference type="PANTHER" id="PTHR10974">
    <property type="entry name" value="FI08016P-RELATED"/>
    <property type="match status" value="1"/>
</dbReference>
<dbReference type="PANTHER" id="PTHR10974:SF48">
    <property type="entry name" value="SULFATASE DOMAIN-CONTAINING PROTEIN"/>
    <property type="match status" value="1"/>
</dbReference>
<protein>
    <submittedName>
        <fullName evidence="2">Sulfatase domain-containing protein</fullName>
    </submittedName>
</protein>